<dbReference type="InterPro" id="IPR005895">
    <property type="entry name" value="ABC_transptr_haem_export_CcmA"/>
</dbReference>
<dbReference type="CDD" id="cd03230">
    <property type="entry name" value="ABC_DR_subfamily_A"/>
    <property type="match status" value="1"/>
</dbReference>
<evidence type="ECO:0000256" key="3">
    <source>
        <dbReference type="ARBA" id="ARBA00022748"/>
    </source>
</evidence>
<proteinExistence type="predicted"/>
<dbReference type="SMART" id="SM00382">
    <property type="entry name" value="AAA"/>
    <property type="match status" value="1"/>
</dbReference>
<dbReference type="InterPro" id="IPR027417">
    <property type="entry name" value="P-loop_NTPase"/>
</dbReference>
<evidence type="ECO:0000256" key="4">
    <source>
        <dbReference type="ARBA" id="ARBA00022840"/>
    </source>
</evidence>
<evidence type="ECO:0000313" key="8">
    <source>
        <dbReference type="Proteomes" id="UP001332192"/>
    </source>
</evidence>
<dbReference type="EMBL" id="CP141615">
    <property type="protein sequence ID" value="WRP17766.1"/>
    <property type="molecule type" value="Genomic_DNA"/>
</dbReference>
<evidence type="ECO:0000256" key="2">
    <source>
        <dbReference type="ARBA" id="ARBA00022741"/>
    </source>
</evidence>
<dbReference type="SUPFAM" id="SSF52540">
    <property type="entry name" value="P-loop containing nucleoside triphosphate hydrolases"/>
    <property type="match status" value="1"/>
</dbReference>
<organism evidence="7 8">
    <name type="scientific">Carboxydichorda subterranea</name>
    <dbReference type="NCBI Taxonomy" id="3109565"/>
    <lineage>
        <taxon>Bacteria</taxon>
        <taxon>Bacillati</taxon>
        <taxon>Bacillota</taxon>
        <taxon>Limnochordia</taxon>
        <taxon>Limnochordales</taxon>
        <taxon>Geochordaceae</taxon>
        <taxon>Carboxydichorda</taxon>
    </lineage>
</organism>
<dbReference type="GO" id="GO:0005524">
    <property type="term" value="F:ATP binding"/>
    <property type="evidence" value="ECO:0007669"/>
    <property type="project" value="UniProtKB-KW"/>
</dbReference>
<dbReference type="InterPro" id="IPR003439">
    <property type="entry name" value="ABC_transporter-like_ATP-bd"/>
</dbReference>
<feature type="domain" description="ABC transporter" evidence="6">
    <location>
        <begin position="2"/>
        <end position="230"/>
    </location>
</feature>
<keyword evidence="3" id="KW-0201">Cytochrome c-type biogenesis</keyword>
<dbReference type="PANTHER" id="PTHR42939:SF1">
    <property type="entry name" value="ABC TRANSPORTER ATP-BINDING PROTEIN ALBC-RELATED"/>
    <property type="match status" value="1"/>
</dbReference>
<reference evidence="7 8" key="1">
    <citation type="journal article" date="2024" name="Front. Microbiol.">
        <title>Novel thermophilic genera Geochorda gen. nov. and Carboxydochorda gen. nov. from the deep terrestrial subsurface reveal the ecophysiological diversity in the class Limnochordia.</title>
        <authorList>
            <person name="Karnachuk O.V."/>
            <person name="Lukina A.P."/>
            <person name="Avakyan M.R."/>
            <person name="Kadnikov V.V."/>
            <person name="Begmatov S."/>
            <person name="Beletsky A.V."/>
            <person name="Vlasova K.G."/>
            <person name="Novikov A.A."/>
            <person name="Shcherbakova V.A."/>
            <person name="Mardanov A.V."/>
            <person name="Ravin N.V."/>
        </authorList>
    </citation>
    <scope>NUCLEOTIDE SEQUENCE [LARGE SCALE GENOMIC DNA]</scope>
    <source>
        <strain evidence="7 8">L945</strain>
    </source>
</reference>
<dbReference type="PROSITE" id="PS50893">
    <property type="entry name" value="ABC_TRANSPORTER_2"/>
    <property type="match status" value="1"/>
</dbReference>
<dbReference type="InterPro" id="IPR003593">
    <property type="entry name" value="AAA+_ATPase"/>
</dbReference>
<keyword evidence="2" id="KW-0547">Nucleotide-binding</keyword>
<dbReference type="Proteomes" id="UP001332192">
    <property type="component" value="Chromosome"/>
</dbReference>
<accession>A0ABZ1BYI1</accession>
<sequence>MIEARGVVKRFGGRPVLAGVDLRVDAGEAVALFGPNGAGKSTLLRAIAGVVRLDAGQILVDGVPAGEATAPLRRRVGILGHQPFLYDHLSAEENLRFWGRVYGVADLSRRIETLLRRLGLWVFASDPVRTYSRGMIQRLAIARALLHEPELYLLDEPFSGLDRPGVRLLVEILQELRQTGRTLLVVSHRPDEVAAVCSRFVVLARGRVVAEVPKEAAGADTGPDWVRSLEALVDQALRTDQQAGRPGLPDAPGPGRA</sequence>
<gene>
    <name evidence="7" type="primary">ccmA</name>
    <name evidence="7" type="ORF">U7230_01785</name>
</gene>
<dbReference type="RefSeq" id="WP_324717036.1">
    <property type="nucleotide sequence ID" value="NZ_CP141615.1"/>
</dbReference>
<feature type="region of interest" description="Disordered" evidence="5">
    <location>
        <begin position="238"/>
        <end position="257"/>
    </location>
</feature>
<protein>
    <submittedName>
        <fullName evidence="7">Heme ABC exporter ATP-binding protein CcmA</fullName>
    </submittedName>
</protein>
<keyword evidence="1" id="KW-0813">Transport</keyword>
<dbReference type="Pfam" id="PF00005">
    <property type="entry name" value="ABC_tran"/>
    <property type="match status" value="1"/>
</dbReference>
<dbReference type="Gene3D" id="3.40.50.300">
    <property type="entry name" value="P-loop containing nucleotide triphosphate hydrolases"/>
    <property type="match status" value="1"/>
</dbReference>
<dbReference type="PANTHER" id="PTHR42939">
    <property type="entry name" value="ABC TRANSPORTER ATP-BINDING PROTEIN ALBC-RELATED"/>
    <property type="match status" value="1"/>
</dbReference>
<evidence type="ECO:0000259" key="6">
    <source>
        <dbReference type="PROSITE" id="PS50893"/>
    </source>
</evidence>
<keyword evidence="8" id="KW-1185">Reference proteome</keyword>
<evidence type="ECO:0000313" key="7">
    <source>
        <dbReference type="EMBL" id="WRP17766.1"/>
    </source>
</evidence>
<dbReference type="NCBIfam" id="TIGR01189">
    <property type="entry name" value="ccmA"/>
    <property type="match status" value="1"/>
</dbReference>
<keyword evidence="4 7" id="KW-0067">ATP-binding</keyword>
<dbReference type="InterPro" id="IPR051782">
    <property type="entry name" value="ABC_Transporter_VariousFunc"/>
</dbReference>
<name>A0ABZ1BYI1_9FIRM</name>
<evidence type="ECO:0000256" key="1">
    <source>
        <dbReference type="ARBA" id="ARBA00022448"/>
    </source>
</evidence>
<evidence type="ECO:0000256" key="5">
    <source>
        <dbReference type="SAM" id="MobiDB-lite"/>
    </source>
</evidence>